<dbReference type="OrthoDB" id="3103348at2759"/>
<dbReference type="AlphaFoldDB" id="A0A9P8AUQ0"/>
<evidence type="ECO:0000313" key="2">
    <source>
        <dbReference type="Proteomes" id="UP000812287"/>
    </source>
</evidence>
<accession>A0A9P8AUQ0</accession>
<name>A0A9P8AUQ0_9AGAR</name>
<gene>
    <name evidence="1" type="ORF">BT62DRAFT_63483</name>
</gene>
<proteinExistence type="predicted"/>
<organism evidence="1 2">
    <name type="scientific">Guyanagaster necrorhizus</name>
    <dbReference type="NCBI Taxonomy" id="856835"/>
    <lineage>
        <taxon>Eukaryota</taxon>
        <taxon>Fungi</taxon>
        <taxon>Dikarya</taxon>
        <taxon>Basidiomycota</taxon>
        <taxon>Agaricomycotina</taxon>
        <taxon>Agaricomycetes</taxon>
        <taxon>Agaricomycetidae</taxon>
        <taxon>Agaricales</taxon>
        <taxon>Marasmiineae</taxon>
        <taxon>Physalacriaceae</taxon>
        <taxon>Guyanagaster</taxon>
    </lineage>
</organism>
<comment type="caution">
    <text evidence="1">The sequence shown here is derived from an EMBL/GenBank/DDBJ whole genome shotgun (WGS) entry which is preliminary data.</text>
</comment>
<reference evidence="1" key="1">
    <citation type="submission" date="2020-11" db="EMBL/GenBank/DDBJ databases">
        <title>Adaptations for nitrogen fixation in a non-lichenized fungal sporocarp promotes dispersal by wood-feeding termites.</title>
        <authorList>
            <consortium name="DOE Joint Genome Institute"/>
            <person name="Koch R.A."/>
            <person name="Yoon G."/>
            <person name="Arayal U."/>
            <person name="Lail K."/>
            <person name="Amirebrahimi M."/>
            <person name="Labutti K."/>
            <person name="Lipzen A."/>
            <person name="Riley R."/>
            <person name="Barry K."/>
            <person name="Henrissat B."/>
            <person name="Grigoriev I.V."/>
            <person name="Herr J.R."/>
            <person name="Aime M.C."/>
        </authorList>
    </citation>
    <scope>NUCLEOTIDE SEQUENCE</scope>
    <source>
        <strain evidence="1">MCA 3950</strain>
    </source>
</reference>
<sequence length="200" mass="22970">MNNLTLVGLQGVHLHILPRRDAFFAAFSGCTNLTDIRLEDIRLSFRGLQTILTSVKLPACFRLSSMRLVDIEDRRELYYDEAQEPLLVDFQDSQCKLPQLQKDLDLGTKQLVLKLVSISKSIFMDMLTTSKCRILTLGTIKRLAILTATCDGLVWSRIQTFLETPQVRDSVSELHLSEDLLYNDNKRTRMNEEHLNIRLS</sequence>
<keyword evidence="2" id="KW-1185">Reference proteome</keyword>
<dbReference type="Proteomes" id="UP000812287">
    <property type="component" value="Unassembled WGS sequence"/>
</dbReference>
<dbReference type="EMBL" id="MU250532">
    <property type="protein sequence ID" value="KAG7447142.1"/>
    <property type="molecule type" value="Genomic_DNA"/>
</dbReference>
<evidence type="ECO:0000313" key="1">
    <source>
        <dbReference type="EMBL" id="KAG7447142.1"/>
    </source>
</evidence>
<dbReference type="RefSeq" id="XP_043040642.1">
    <property type="nucleotide sequence ID" value="XM_043181708.1"/>
</dbReference>
<dbReference type="GeneID" id="66104004"/>
<protein>
    <submittedName>
        <fullName evidence="1">Uncharacterized protein</fullName>
    </submittedName>
</protein>